<evidence type="ECO:0000256" key="1">
    <source>
        <dbReference type="SAM" id="MobiDB-lite"/>
    </source>
</evidence>
<accession>A0ABY0BGU9</accession>
<reference evidence="2 3" key="1">
    <citation type="submission" date="2018-11" db="EMBL/GenBank/DDBJ databases">
        <authorList>
            <person name="Huo Y."/>
        </authorList>
    </citation>
    <scope>NUCLEOTIDE SEQUENCE [LARGE SCALE GENOMIC DNA]</scope>
    <source>
        <strain evidence="2 3">CCBAU 33202</strain>
    </source>
</reference>
<evidence type="ECO:0000313" key="2">
    <source>
        <dbReference type="EMBL" id="RUM16318.1"/>
    </source>
</evidence>
<protein>
    <submittedName>
        <fullName evidence="2">Uncharacterized protein</fullName>
    </submittedName>
</protein>
<feature type="region of interest" description="Disordered" evidence="1">
    <location>
        <begin position="1"/>
        <end position="23"/>
    </location>
</feature>
<dbReference type="EMBL" id="RJJU01000002">
    <property type="protein sequence ID" value="RUM16318.1"/>
    <property type="molecule type" value="Genomic_DNA"/>
</dbReference>
<keyword evidence="3" id="KW-1185">Reference proteome</keyword>
<organism evidence="2 3">
    <name type="scientific">Rhizobium fabae</name>
    <dbReference type="NCBI Taxonomy" id="573179"/>
    <lineage>
        <taxon>Bacteria</taxon>
        <taxon>Pseudomonadati</taxon>
        <taxon>Pseudomonadota</taxon>
        <taxon>Alphaproteobacteria</taxon>
        <taxon>Hyphomicrobiales</taxon>
        <taxon>Rhizobiaceae</taxon>
        <taxon>Rhizobium/Agrobacterium group</taxon>
        <taxon>Rhizobium</taxon>
    </lineage>
</organism>
<dbReference type="Proteomes" id="UP000272004">
    <property type="component" value="Unassembled WGS sequence"/>
</dbReference>
<sequence>MCRSAVGLPPLPCRASPPQGGRSARGWVIRPSLPYRNNHAVVVWGSHRAQPISTLVGEMPGRAEGGATRHALSSPA</sequence>
<comment type="caution">
    <text evidence="2">The sequence shown here is derived from an EMBL/GenBank/DDBJ whole genome shotgun (WGS) entry which is preliminary data.</text>
</comment>
<gene>
    <name evidence="2" type="ORF">EFB14_00750</name>
</gene>
<name>A0ABY0BGU9_9HYPH</name>
<evidence type="ECO:0000313" key="3">
    <source>
        <dbReference type="Proteomes" id="UP000272004"/>
    </source>
</evidence>
<proteinExistence type="predicted"/>